<evidence type="ECO:0000259" key="7">
    <source>
        <dbReference type="SMART" id="SM00864"/>
    </source>
</evidence>
<evidence type="ECO:0000256" key="2">
    <source>
        <dbReference type="ARBA" id="ARBA00022741"/>
    </source>
</evidence>
<dbReference type="HAMAP" id="MF_00909">
    <property type="entry name" value="FtsZ"/>
    <property type="match status" value="1"/>
</dbReference>
<comment type="function">
    <text evidence="4">Essential cell division protein that forms a contractile ring structure (Z ring) at the future cell division site. The regulation of the ring assembly controls the timing and the location of cell division. One of the functions of the FtsZ ring is to recruit other cell division proteins to the septum to produce a new cell wall between the dividing cells. Binds GTP and shows GTPase activity.</text>
</comment>
<dbReference type="GO" id="GO:0032153">
    <property type="term" value="C:cell division site"/>
    <property type="evidence" value="ECO:0007669"/>
    <property type="project" value="UniProtKB-UniRule"/>
</dbReference>
<keyword evidence="4" id="KW-0717">Septation</keyword>
<dbReference type="Gene3D" id="3.40.50.1440">
    <property type="entry name" value="Tubulin/FtsZ, GTPase domain"/>
    <property type="match status" value="1"/>
</dbReference>
<keyword evidence="4 9" id="KW-0132">Cell division</keyword>
<dbReference type="Gene3D" id="3.30.1330.20">
    <property type="entry name" value="Tubulin/FtsZ, C-terminal domain"/>
    <property type="match status" value="1"/>
</dbReference>
<dbReference type="STRING" id="1798653.A3G64_01365"/>
<feature type="binding site" evidence="4">
    <location>
        <position position="149"/>
    </location>
    <ligand>
        <name>GTP</name>
        <dbReference type="ChEBI" id="CHEBI:37565"/>
    </ligand>
</feature>
<dbReference type="InterPro" id="IPR008280">
    <property type="entry name" value="Tub_FtsZ_C"/>
</dbReference>
<dbReference type="GO" id="GO:0043093">
    <property type="term" value="P:FtsZ-dependent cytokinesis"/>
    <property type="evidence" value="ECO:0007669"/>
    <property type="project" value="UniProtKB-UniRule"/>
</dbReference>
<dbReference type="SMART" id="SM00864">
    <property type="entry name" value="Tubulin"/>
    <property type="match status" value="1"/>
</dbReference>
<feature type="compositionally biased region" description="Basic and acidic residues" evidence="6">
    <location>
        <begin position="370"/>
        <end position="392"/>
    </location>
</feature>
<accession>A0A1G2CR05</accession>
<gene>
    <name evidence="4" type="primary">ftsZ</name>
    <name evidence="9" type="ORF">A3G64_01365</name>
</gene>
<dbReference type="NCBIfam" id="TIGR00065">
    <property type="entry name" value="ftsZ"/>
    <property type="match status" value="1"/>
</dbReference>
<dbReference type="InterPro" id="IPR024757">
    <property type="entry name" value="FtsZ_C"/>
</dbReference>
<reference evidence="9 10" key="1">
    <citation type="journal article" date="2016" name="Nat. Commun.">
        <title>Thousands of microbial genomes shed light on interconnected biogeochemical processes in an aquifer system.</title>
        <authorList>
            <person name="Anantharaman K."/>
            <person name="Brown C.T."/>
            <person name="Hug L.A."/>
            <person name="Sharon I."/>
            <person name="Castelle C.J."/>
            <person name="Probst A.J."/>
            <person name="Thomas B.C."/>
            <person name="Singh A."/>
            <person name="Wilkins M.J."/>
            <person name="Karaoz U."/>
            <person name="Brodie E.L."/>
            <person name="Williams K.H."/>
            <person name="Hubbard S.S."/>
            <person name="Banfield J.F."/>
        </authorList>
    </citation>
    <scope>NUCLEOTIDE SEQUENCE [LARGE SCALE GENOMIC DNA]</scope>
</reference>
<organism evidence="9 10">
    <name type="scientific">Candidatus Liptonbacteria bacterium RIFCSPLOWO2_12_FULL_60_15</name>
    <dbReference type="NCBI Taxonomy" id="1798653"/>
    <lineage>
        <taxon>Bacteria</taxon>
        <taxon>Candidatus Liptoniibacteriota</taxon>
    </lineage>
</organism>
<feature type="binding site" evidence="4">
    <location>
        <position position="193"/>
    </location>
    <ligand>
        <name>GTP</name>
        <dbReference type="ChEBI" id="CHEBI:37565"/>
    </ligand>
</feature>
<keyword evidence="3 4" id="KW-0342">GTP-binding</keyword>
<evidence type="ECO:0000256" key="6">
    <source>
        <dbReference type="SAM" id="MobiDB-lite"/>
    </source>
</evidence>
<dbReference type="InterPro" id="IPR018316">
    <property type="entry name" value="Tubulin/FtsZ_2-layer-sand-dom"/>
</dbReference>
<feature type="binding site" evidence="4">
    <location>
        <begin position="114"/>
        <end position="116"/>
    </location>
    <ligand>
        <name>GTP</name>
        <dbReference type="ChEBI" id="CHEBI:37565"/>
    </ligand>
</feature>
<comment type="subunit">
    <text evidence="4">Homodimer. Polymerizes to form a dynamic ring structure in a strictly GTP-dependent manner. Interacts directly with several other division proteins.</text>
</comment>
<dbReference type="EMBL" id="MHLD01000004">
    <property type="protein sequence ID" value="OGZ02878.1"/>
    <property type="molecule type" value="Genomic_DNA"/>
</dbReference>
<dbReference type="GO" id="GO:0005525">
    <property type="term" value="F:GTP binding"/>
    <property type="evidence" value="ECO:0007669"/>
    <property type="project" value="UniProtKB-UniRule"/>
</dbReference>
<dbReference type="FunFam" id="3.40.50.1440:FF:000001">
    <property type="entry name" value="Cell division protein FtsZ"/>
    <property type="match status" value="1"/>
</dbReference>
<dbReference type="GO" id="GO:0000917">
    <property type="term" value="P:division septum assembly"/>
    <property type="evidence" value="ECO:0007669"/>
    <property type="project" value="UniProtKB-KW"/>
</dbReference>
<dbReference type="GO" id="GO:0005737">
    <property type="term" value="C:cytoplasm"/>
    <property type="evidence" value="ECO:0007669"/>
    <property type="project" value="UniProtKB-SubCell"/>
</dbReference>
<dbReference type="PANTHER" id="PTHR30314:SF3">
    <property type="entry name" value="MITOCHONDRIAL DIVISION PROTEIN FSZA"/>
    <property type="match status" value="1"/>
</dbReference>
<evidence type="ECO:0000256" key="1">
    <source>
        <dbReference type="ARBA" id="ARBA00009690"/>
    </source>
</evidence>
<dbReference type="Proteomes" id="UP000179281">
    <property type="component" value="Unassembled WGS sequence"/>
</dbReference>
<dbReference type="GO" id="GO:0003924">
    <property type="term" value="F:GTPase activity"/>
    <property type="evidence" value="ECO:0007669"/>
    <property type="project" value="UniProtKB-UniRule"/>
</dbReference>
<evidence type="ECO:0000313" key="10">
    <source>
        <dbReference type="Proteomes" id="UP000179281"/>
    </source>
</evidence>
<comment type="similarity">
    <text evidence="1 4">Belongs to the FtsZ family.</text>
</comment>
<dbReference type="PRINTS" id="PR00423">
    <property type="entry name" value="CELLDVISFTSZ"/>
</dbReference>
<keyword evidence="4" id="KW-0131">Cell cycle</keyword>
<evidence type="ECO:0000256" key="3">
    <source>
        <dbReference type="ARBA" id="ARBA00023134"/>
    </source>
</evidence>
<dbReference type="SUPFAM" id="SSF52490">
    <property type="entry name" value="Tubulin nucleotide-binding domain-like"/>
    <property type="match status" value="1"/>
</dbReference>
<evidence type="ECO:0000256" key="4">
    <source>
        <dbReference type="HAMAP-Rule" id="MF_00909"/>
    </source>
</evidence>
<feature type="domain" description="Tubulin/FtsZ GTPase" evidence="7">
    <location>
        <begin position="18"/>
        <end position="211"/>
    </location>
</feature>
<feature type="binding site" evidence="4">
    <location>
        <position position="145"/>
    </location>
    <ligand>
        <name>GTP</name>
        <dbReference type="ChEBI" id="CHEBI:37565"/>
    </ligand>
</feature>
<protein>
    <recommendedName>
        <fullName evidence="4 5">Cell division protein FtsZ</fullName>
    </recommendedName>
</protein>
<dbReference type="SUPFAM" id="SSF55307">
    <property type="entry name" value="Tubulin C-terminal domain-like"/>
    <property type="match status" value="1"/>
</dbReference>
<keyword evidence="2 4" id="KW-0547">Nucleotide-binding</keyword>
<feature type="region of interest" description="Disordered" evidence="6">
    <location>
        <begin position="364"/>
        <end position="405"/>
    </location>
</feature>
<dbReference type="GO" id="GO:0051258">
    <property type="term" value="P:protein polymerization"/>
    <property type="evidence" value="ECO:0007669"/>
    <property type="project" value="UniProtKB-UniRule"/>
</dbReference>
<dbReference type="InterPro" id="IPR037103">
    <property type="entry name" value="Tubulin/FtsZ-like_C"/>
</dbReference>
<dbReference type="Pfam" id="PF12327">
    <property type="entry name" value="FtsZ_C"/>
    <property type="match status" value="1"/>
</dbReference>
<comment type="subcellular location">
    <subcellularLocation>
        <location evidence="4">Cytoplasm</location>
    </subcellularLocation>
    <text evidence="4">Assembles at midcell at the inner surface of the cytoplasmic membrane.</text>
</comment>
<dbReference type="InterPro" id="IPR000158">
    <property type="entry name" value="Cell_div_FtsZ"/>
</dbReference>
<dbReference type="InterPro" id="IPR045061">
    <property type="entry name" value="FtsZ/CetZ"/>
</dbReference>
<dbReference type="SMART" id="SM00865">
    <property type="entry name" value="Tubulin_C"/>
    <property type="match status" value="1"/>
</dbReference>
<evidence type="ECO:0000313" key="9">
    <source>
        <dbReference type="EMBL" id="OGZ02878.1"/>
    </source>
</evidence>
<proteinExistence type="inferred from homology"/>
<feature type="domain" description="Tubulin/FtsZ 2-layer sandwich" evidence="8">
    <location>
        <begin position="213"/>
        <end position="331"/>
    </location>
</feature>
<dbReference type="CDD" id="cd02201">
    <property type="entry name" value="FtsZ_type1"/>
    <property type="match status" value="1"/>
</dbReference>
<feature type="binding site" evidence="4">
    <location>
        <begin position="26"/>
        <end position="30"/>
    </location>
    <ligand>
        <name>GTP</name>
        <dbReference type="ChEBI" id="CHEBI:37565"/>
    </ligand>
</feature>
<sequence length="405" mass="42347">MALNGANKRNGSETPIARVKVVGVGGGGGNAASRMGRDFPIKNVEFVAINTDAQDLDFCAVKHKLYIGKNLTRGLGTGMNPDLGRQAAEENRSEIADLFQNTDIAFITAGMGGGTGGGASPVIAEAAKQSGALTIAVVTKPFAFEGTQRARLAQDALLKLKDKVDALIVVPNDRIFSVINKDTPIMKAFEAIDDVLRNAVQGIVELVVTPGIINIDFADVRTIMQDAGGALVGIGIAGGQERAMSAVNIAVNSPLLEATIDGAKGVLFGVSGSRDIKMNEVNDIAKVIAEAADPSARIIFGAYYDKKLKPGQIKVTFIATGFNGSKPAGSLFSALTGGARNGGNPSADGASSNSHASVAESGLVNGFFAREPETPEPAKQEKPSADKKKQDDVWDIPTFLRKRRR</sequence>
<evidence type="ECO:0000256" key="5">
    <source>
        <dbReference type="NCBIfam" id="TIGR00065"/>
    </source>
</evidence>
<dbReference type="Pfam" id="PF00091">
    <property type="entry name" value="Tubulin"/>
    <property type="match status" value="1"/>
</dbReference>
<name>A0A1G2CR05_9BACT</name>
<dbReference type="InterPro" id="IPR036525">
    <property type="entry name" value="Tubulin/FtsZ_GTPase_sf"/>
</dbReference>
<keyword evidence="4" id="KW-0963">Cytoplasm</keyword>
<evidence type="ECO:0000259" key="8">
    <source>
        <dbReference type="SMART" id="SM00865"/>
    </source>
</evidence>
<dbReference type="AlphaFoldDB" id="A0A1G2CR05"/>
<comment type="caution">
    <text evidence="9">The sequence shown here is derived from an EMBL/GenBank/DDBJ whole genome shotgun (WGS) entry which is preliminary data.</text>
</comment>
<dbReference type="InterPro" id="IPR003008">
    <property type="entry name" value="Tubulin_FtsZ_GTPase"/>
</dbReference>
<dbReference type="PANTHER" id="PTHR30314">
    <property type="entry name" value="CELL DIVISION PROTEIN FTSZ-RELATED"/>
    <property type="match status" value="1"/>
</dbReference>